<dbReference type="GO" id="GO:0043571">
    <property type="term" value="P:maintenance of CRISPR repeat elements"/>
    <property type="evidence" value="ECO:0007669"/>
    <property type="project" value="InterPro"/>
</dbReference>
<evidence type="ECO:0000256" key="1">
    <source>
        <dbReference type="ARBA" id="ARBA00023118"/>
    </source>
</evidence>
<dbReference type="InterPro" id="IPR013422">
    <property type="entry name" value="CRISPR-assoc_prot_Cas5_N"/>
</dbReference>
<dbReference type="InterPro" id="IPR010147">
    <property type="entry name" value="CRISPR-assoc_prot_CasD"/>
</dbReference>
<dbReference type="AlphaFoldDB" id="A0AA87MUN3"/>
<comment type="caution">
    <text evidence="2">The sequence shown here is derived from an EMBL/GenBank/DDBJ whole genome shotgun (WGS) entry which is preliminary data.</text>
</comment>
<protein>
    <submittedName>
        <fullName evidence="2">CRISPR-associated protein Cas5/CasD, subtype TIGR01868</fullName>
    </submittedName>
</protein>
<dbReference type="GO" id="GO:0051607">
    <property type="term" value="P:defense response to virus"/>
    <property type="evidence" value="ECO:0007669"/>
    <property type="project" value="UniProtKB-KW"/>
</dbReference>
<dbReference type="Gene3D" id="3.30.70.2660">
    <property type="match status" value="1"/>
</dbReference>
<dbReference type="Proteomes" id="UP000001343">
    <property type="component" value="Unassembled WGS sequence"/>
</dbReference>
<accession>A0AA87MUN3</accession>
<dbReference type="NCBIfam" id="TIGR01868">
    <property type="entry name" value="casD_Cas5e"/>
    <property type="match status" value="1"/>
</dbReference>
<dbReference type="EMBL" id="AKWM02000002">
    <property type="protein sequence ID" value="EKS02148.1"/>
    <property type="molecule type" value="Genomic_DNA"/>
</dbReference>
<keyword evidence="1" id="KW-0051">Antiviral defense</keyword>
<gene>
    <name evidence="2" type="primary">cas5e</name>
    <name evidence="2" type="ORF">LEP1GSC125_0934</name>
</gene>
<proteinExistence type="predicted"/>
<dbReference type="RefSeq" id="WP_002748744.1">
    <property type="nucleotide sequence ID" value="NZ_AKWM02000002.1"/>
</dbReference>
<dbReference type="InterPro" id="IPR021124">
    <property type="entry name" value="CRISPR-assoc_prot_Cas5"/>
</dbReference>
<sequence length="248" mass="28448">MKDYLVFRLYGPLVSWGNIAVGEYRPSDSFPTKSAIIGLISASFGFDRSEDGKISELVESVFFATKVFTPGSLLRDYHTIQSPGNVKRFLLTRKDELLDSEYVETILSSRDYRVDAVYDVALSEKKRTSYSLKEIKNALLSPIYTPYLGRKSCPIALPMCPEILSSDSLLNAFEEYNKILMKKYESADYKDPLADLFSKSSANLFLWEDPAIELAEQDHIHSRRDTVLSRKRWQFQDRKEFFKSVSKA</sequence>
<dbReference type="Pfam" id="PF09704">
    <property type="entry name" value="Cas_Cas5d"/>
    <property type="match status" value="1"/>
</dbReference>
<reference evidence="2 3" key="1">
    <citation type="journal article" date="2014" name="Int. J. Syst. Evol. Microbiol.">
        <title>Leptospira mayottensis sp. nov., a pathogenic species of the genus Leptospira isolated from humans.</title>
        <authorList>
            <person name="Bourhy P."/>
            <person name="Collet L."/>
            <person name="Brisse S."/>
            <person name="Picardeau M."/>
        </authorList>
    </citation>
    <scope>NUCLEOTIDE SEQUENCE [LARGE SCALE GENOMIC DNA]</scope>
    <source>
        <strain evidence="2 3">200901122</strain>
    </source>
</reference>
<organism evidence="2 3">
    <name type="scientific">Leptospira mayottensis 200901122</name>
    <dbReference type="NCBI Taxonomy" id="1193010"/>
    <lineage>
        <taxon>Bacteria</taxon>
        <taxon>Pseudomonadati</taxon>
        <taxon>Spirochaetota</taxon>
        <taxon>Spirochaetia</taxon>
        <taxon>Leptospirales</taxon>
        <taxon>Leptospiraceae</taxon>
        <taxon>Leptospira</taxon>
    </lineage>
</organism>
<name>A0AA87MUN3_9LEPT</name>
<dbReference type="NCBIfam" id="TIGR02593">
    <property type="entry name" value="CRISPR_cas5"/>
    <property type="match status" value="1"/>
</dbReference>
<evidence type="ECO:0000313" key="2">
    <source>
        <dbReference type="EMBL" id="EKS02148.1"/>
    </source>
</evidence>
<dbReference type="CDD" id="cd09645">
    <property type="entry name" value="Cas5_I-E"/>
    <property type="match status" value="1"/>
</dbReference>
<dbReference type="GO" id="GO:0003723">
    <property type="term" value="F:RNA binding"/>
    <property type="evidence" value="ECO:0007669"/>
    <property type="project" value="InterPro"/>
</dbReference>
<evidence type="ECO:0000313" key="3">
    <source>
        <dbReference type="Proteomes" id="UP000001343"/>
    </source>
</evidence>